<keyword evidence="4" id="KW-0812">Transmembrane</keyword>
<accession>A0A7S4SRA3</accession>
<feature type="region of interest" description="Disordered" evidence="3">
    <location>
        <begin position="1"/>
        <end position="43"/>
    </location>
</feature>
<reference evidence="5" key="1">
    <citation type="submission" date="2021-01" db="EMBL/GenBank/DDBJ databases">
        <authorList>
            <person name="Corre E."/>
            <person name="Pelletier E."/>
            <person name="Niang G."/>
            <person name="Scheremetjew M."/>
            <person name="Finn R."/>
            <person name="Kale V."/>
            <person name="Holt S."/>
            <person name="Cochrane G."/>
            <person name="Meng A."/>
            <person name="Brown T."/>
            <person name="Cohen L."/>
        </authorList>
    </citation>
    <scope>NUCLEOTIDE SEQUENCE</scope>
    <source>
        <strain evidence="5">CCMP3105</strain>
    </source>
</reference>
<evidence type="ECO:0008006" key="6">
    <source>
        <dbReference type="Google" id="ProtNLM"/>
    </source>
</evidence>
<keyword evidence="1" id="KW-0378">Hydrolase</keyword>
<dbReference type="GO" id="GO:0009251">
    <property type="term" value="P:glucan catabolic process"/>
    <property type="evidence" value="ECO:0007669"/>
    <property type="project" value="TreeGrafter"/>
</dbReference>
<evidence type="ECO:0000313" key="5">
    <source>
        <dbReference type="EMBL" id="CAE4651006.1"/>
    </source>
</evidence>
<name>A0A7S4SRA3_9DINO</name>
<keyword evidence="2" id="KW-0326">Glycosidase</keyword>
<dbReference type="GO" id="GO:0005576">
    <property type="term" value="C:extracellular region"/>
    <property type="evidence" value="ECO:0007669"/>
    <property type="project" value="TreeGrafter"/>
</dbReference>
<keyword evidence="4" id="KW-0472">Membrane</keyword>
<dbReference type="GO" id="GO:0008422">
    <property type="term" value="F:beta-glucosidase activity"/>
    <property type="evidence" value="ECO:0007669"/>
    <property type="project" value="TreeGrafter"/>
</dbReference>
<evidence type="ECO:0000256" key="2">
    <source>
        <dbReference type="ARBA" id="ARBA00023295"/>
    </source>
</evidence>
<dbReference type="PANTHER" id="PTHR31297:SF38">
    <property type="entry name" value="X8 DOMAIN-CONTAINING PROTEIN"/>
    <property type="match status" value="1"/>
</dbReference>
<dbReference type="PANTHER" id="PTHR31297">
    <property type="entry name" value="GLUCAN ENDO-1,6-BETA-GLUCOSIDASE B"/>
    <property type="match status" value="1"/>
</dbReference>
<sequence>MKGGTKGHPAGTPSGGSKEDIEERARLVSEASRDEPSPKTNRFLANPASWVPTVSALLCAGLIACATMSVLALLRPVRAPLRGRASCRVAPGNAGEPVPAGTNLGGWLVLEDWFFSGQEGRYVTSADPRGQGACLPPLARGTVVRWSSEGVLVQHLNDTYGTEKTIDIITAHRHSYIGDHDLAVIADLGISQVRVPLTWAAFADALTPLSPGTYGSHNATTESVVVPDPYHVRNASMVTVPRAWLEDFVRRAGEQGLRVILDLHSMPGGSSDGTYNGVWPNKPAFWTASSNVGDTSVPLRTLGLWVIAALIGWVESLGDTAQSAVSGITVMNEPAHMAVHMGFASEVSVLRWLESAAELFRRSSLPGLGVKLYVNMIETAFVDFWGAVGPWWHRTFDEVERNSWAVFDVHWYTAWDGGRCDGRVLAGGGYVCDEPLEEVRKLLRGCAAGFAKVLTTHIQGLKSCSEFSVGTFSDSVIACNDKKLLRTFLKEQISVFEEWKVEPFFWTWRMPYGPSFQMGWSLKHLLGHEDPPQHPCSLSLGVM</sequence>
<dbReference type="Gene3D" id="3.20.20.80">
    <property type="entry name" value="Glycosidases"/>
    <property type="match status" value="1"/>
</dbReference>
<evidence type="ECO:0000256" key="4">
    <source>
        <dbReference type="SAM" id="Phobius"/>
    </source>
</evidence>
<evidence type="ECO:0000256" key="1">
    <source>
        <dbReference type="ARBA" id="ARBA00022801"/>
    </source>
</evidence>
<dbReference type="SUPFAM" id="SSF51445">
    <property type="entry name" value="(Trans)glycosidases"/>
    <property type="match status" value="1"/>
</dbReference>
<dbReference type="InterPro" id="IPR017853">
    <property type="entry name" value="GH"/>
</dbReference>
<dbReference type="AlphaFoldDB" id="A0A7S4SRA3"/>
<evidence type="ECO:0000256" key="3">
    <source>
        <dbReference type="SAM" id="MobiDB-lite"/>
    </source>
</evidence>
<dbReference type="GO" id="GO:0009986">
    <property type="term" value="C:cell surface"/>
    <property type="evidence" value="ECO:0007669"/>
    <property type="project" value="TreeGrafter"/>
</dbReference>
<protein>
    <recommendedName>
        <fullName evidence="6">Glycoside hydrolase family 5 domain-containing protein</fullName>
    </recommendedName>
</protein>
<organism evidence="5">
    <name type="scientific">Alexandrium monilatum</name>
    <dbReference type="NCBI Taxonomy" id="311494"/>
    <lineage>
        <taxon>Eukaryota</taxon>
        <taxon>Sar</taxon>
        <taxon>Alveolata</taxon>
        <taxon>Dinophyceae</taxon>
        <taxon>Gonyaulacales</taxon>
        <taxon>Pyrocystaceae</taxon>
        <taxon>Alexandrium</taxon>
    </lineage>
</organism>
<gene>
    <name evidence="5" type="ORF">AMON00008_LOCUS53059</name>
</gene>
<feature type="compositionally biased region" description="Basic and acidic residues" evidence="3">
    <location>
        <begin position="17"/>
        <end position="37"/>
    </location>
</feature>
<dbReference type="InterPro" id="IPR050386">
    <property type="entry name" value="Glycosyl_hydrolase_5"/>
</dbReference>
<feature type="transmembrane region" description="Helical" evidence="4">
    <location>
        <begin position="50"/>
        <end position="74"/>
    </location>
</feature>
<keyword evidence="4" id="KW-1133">Transmembrane helix</keyword>
<proteinExistence type="predicted"/>
<dbReference type="EMBL" id="HBNR01074684">
    <property type="protein sequence ID" value="CAE4651006.1"/>
    <property type="molecule type" value="Transcribed_RNA"/>
</dbReference>